<dbReference type="STRING" id="502780.C1G0S9"/>
<keyword evidence="4" id="KW-0808">Transferase</keyword>
<reference evidence="16 17" key="1">
    <citation type="journal article" date="2011" name="PLoS Genet.">
        <title>Comparative genomic analysis of human fungal pathogens causing paracoccidioidomycosis.</title>
        <authorList>
            <person name="Desjardins C.A."/>
            <person name="Champion M.D."/>
            <person name="Holder J.W."/>
            <person name="Muszewska A."/>
            <person name="Goldberg J."/>
            <person name="Bailao A.M."/>
            <person name="Brigido M.M."/>
            <person name="Ferreira M.E."/>
            <person name="Garcia A.M."/>
            <person name="Grynberg M."/>
            <person name="Gujja S."/>
            <person name="Heiman D.I."/>
            <person name="Henn M.R."/>
            <person name="Kodira C.D."/>
            <person name="Leon-Narvaez H."/>
            <person name="Longo L.V."/>
            <person name="Ma L.J."/>
            <person name="Malavazi I."/>
            <person name="Matsuo A.L."/>
            <person name="Morais F.V."/>
            <person name="Pereira M."/>
            <person name="Rodriguez-Brito S."/>
            <person name="Sakthikumar S."/>
            <person name="Salem-Izacc S.M."/>
            <person name="Sykes S.M."/>
            <person name="Teixeira M.M."/>
            <person name="Vallejo M.C."/>
            <person name="Walter M.E."/>
            <person name="Yandava C."/>
            <person name="Young S."/>
            <person name="Zeng Q."/>
            <person name="Zucker J."/>
            <person name="Felipe M.S."/>
            <person name="Goldman G.H."/>
            <person name="Haas B.J."/>
            <person name="McEwen J.G."/>
            <person name="Nino-Vega G."/>
            <person name="Puccia R."/>
            <person name="San-Blas G."/>
            <person name="Soares C.M."/>
            <person name="Birren B.W."/>
            <person name="Cuomo C.A."/>
        </authorList>
    </citation>
    <scope>NUCLEOTIDE SEQUENCE [LARGE SCALE GENOMIC DNA]</scope>
    <source>
        <strain evidence="16 17">Pb18</strain>
    </source>
</reference>
<organism evidence="16 17">
    <name type="scientific">Paracoccidioides brasiliensis (strain Pb18)</name>
    <dbReference type="NCBI Taxonomy" id="502780"/>
    <lineage>
        <taxon>Eukaryota</taxon>
        <taxon>Fungi</taxon>
        <taxon>Dikarya</taxon>
        <taxon>Ascomycota</taxon>
        <taxon>Pezizomycotina</taxon>
        <taxon>Eurotiomycetes</taxon>
        <taxon>Eurotiomycetidae</taxon>
        <taxon>Onygenales</taxon>
        <taxon>Ajellomycetaceae</taxon>
        <taxon>Paracoccidioides</taxon>
    </lineage>
</organism>
<evidence type="ECO:0000256" key="3">
    <source>
        <dbReference type="ARBA" id="ARBA00012483"/>
    </source>
</evidence>
<dbReference type="InterPro" id="IPR001841">
    <property type="entry name" value="Znf_RING"/>
</dbReference>
<keyword evidence="10 14" id="KW-1133">Transmembrane helix</keyword>
<evidence type="ECO:0000256" key="9">
    <source>
        <dbReference type="ARBA" id="ARBA00022833"/>
    </source>
</evidence>
<dbReference type="AlphaFoldDB" id="C1G0S9"/>
<evidence type="ECO:0000313" key="16">
    <source>
        <dbReference type="EMBL" id="EEH44180.2"/>
    </source>
</evidence>
<dbReference type="VEuPathDB" id="FungiDB:PADG_00469"/>
<feature type="domain" description="RING-type" evidence="15">
    <location>
        <begin position="344"/>
        <end position="386"/>
    </location>
</feature>
<dbReference type="KEGG" id="pbn:PADG_00469"/>
<keyword evidence="11 14" id="KW-0472">Membrane</keyword>
<evidence type="ECO:0000256" key="8">
    <source>
        <dbReference type="ARBA" id="ARBA00022786"/>
    </source>
</evidence>
<protein>
    <recommendedName>
        <fullName evidence="3">RING-type E3 ubiquitin transferase</fullName>
        <ecNumber evidence="3">2.3.2.27</ecNumber>
    </recommendedName>
</protein>
<dbReference type="OrthoDB" id="8062037at2759"/>
<dbReference type="SMART" id="SM00184">
    <property type="entry name" value="RING"/>
    <property type="match status" value="1"/>
</dbReference>
<dbReference type="Proteomes" id="UP000001628">
    <property type="component" value="Unassembled WGS sequence"/>
</dbReference>
<keyword evidence="9" id="KW-0862">Zinc</keyword>
<evidence type="ECO:0000256" key="7">
    <source>
        <dbReference type="ARBA" id="ARBA00022771"/>
    </source>
</evidence>
<feature type="compositionally biased region" description="Polar residues" evidence="13">
    <location>
        <begin position="556"/>
        <end position="568"/>
    </location>
</feature>
<feature type="compositionally biased region" description="Polar residues" evidence="13">
    <location>
        <begin position="444"/>
        <end position="453"/>
    </location>
</feature>
<feature type="compositionally biased region" description="Low complexity" evidence="13">
    <location>
        <begin position="275"/>
        <end position="295"/>
    </location>
</feature>
<accession>C1G0S9</accession>
<proteinExistence type="predicted"/>
<evidence type="ECO:0000256" key="5">
    <source>
        <dbReference type="ARBA" id="ARBA00022692"/>
    </source>
</evidence>
<keyword evidence="7 12" id="KW-0863">Zinc-finger</keyword>
<feature type="region of interest" description="Disordered" evidence="13">
    <location>
        <begin position="268"/>
        <end position="337"/>
    </location>
</feature>
<evidence type="ECO:0000256" key="14">
    <source>
        <dbReference type="SAM" id="Phobius"/>
    </source>
</evidence>
<dbReference type="GO" id="GO:0006511">
    <property type="term" value="P:ubiquitin-dependent protein catabolic process"/>
    <property type="evidence" value="ECO:0007669"/>
    <property type="project" value="TreeGrafter"/>
</dbReference>
<dbReference type="InParanoid" id="C1G0S9"/>
<feature type="compositionally biased region" description="Basic and acidic residues" evidence="13">
    <location>
        <begin position="399"/>
        <end position="410"/>
    </location>
</feature>
<evidence type="ECO:0000256" key="13">
    <source>
        <dbReference type="SAM" id="MobiDB-lite"/>
    </source>
</evidence>
<keyword evidence="17" id="KW-1185">Reference proteome</keyword>
<dbReference type="EMBL" id="KN275957">
    <property type="protein sequence ID" value="EEH44180.2"/>
    <property type="molecule type" value="Genomic_DNA"/>
</dbReference>
<dbReference type="GeneID" id="22580302"/>
<dbReference type="SUPFAM" id="SSF57850">
    <property type="entry name" value="RING/U-box"/>
    <property type="match status" value="1"/>
</dbReference>
<dbReference type="PANTHER" id="PTHR45977">
    <property type="entry name" value="TARGET OF ERK KINASE MPK-1"/>
    <property type="match status" value="1"/>
</dbReference>
<evidence type="ECO:0000313" key="17">
    <source>
        <dbReference type="Proteomes" id="UP000001628"/>
    </source>
</evidence>
<evidence type="ECO:0000256" key="10">
    <source>
        <dbReference type="ARBA" id="ARBA00022989"/>
    </source>
</evidence>
<dbReference type="eggNOG" id="KOG0800">
    <property type="taxonomic scope" value="Eukaryota"/>
</dbReference>
<dbReference type="GO" id="GO:0061630">
    <property type="term" value="F:ubiquitin protein ligase activity"/>
    <property type="evidence" value="ECO:0007669"/>
    <property type="project" value="UniProtKB-EC"/>
</dbReference>
<dbReference type="EC" id="2.3.2.27" evidence="3"/>
<feature type="transmembrane region" description="Helical" evidence="14">
    <location>
        <begin position="191"/>
        <end position="213"/>
    </location>
</feature>
<dbReference type="InterPro" id="IPR013083">
    <property type="entry name" value="Znf_RING/FYVE/PHD"/>
</dbReference>
<keyword evidence="8" id="KW-0833">Ubl conjugation pathway</keyword>
<evidence type="ECO:0000256" key="12">
    <source>
        <dbReference type="PROSITE-ProRule" id="PRU00175"/>
    </source>
</evidence>
<evidence type="ECO:0000256" key="2">
    <source>
        <dbReference type="ARBA" id="ARBA00004141"/>
    </source>
</evidence>
<evidence type="ECO:0000256" key="11">
    <source>
        <dbReference type="ARBA" id="ARBA00023136"/>
    </source>
</evidence>
<gene>
    <name evidence="16" type="ORF">PADG_00469</name>
</gene>
<dbReference type="RefSeq" id="XP_010755840.1">
    <property type="nucleotide sequence ID" value="XM_010757538.1"/>
</dbReference>
<evidence type="ECO:0000259" key="15">
    <source>
        <dbReference type="PROSITE" id="PS50089"/>
    </source>
</evidence>
<keyword evidence="6" id="KW-0479">Metal-binding</keyword>
<dbReference type="OMA" id="VEDHIYT"/>
<dbReference type="Pfam" id="PF13639">
    <property type="entry name" value="zf-RING_2"/>
    <property type="match status" value="1"/>
</dbReference>
<keyword evidence="5 14" id="KW-0812">Transmembrane</keyword>
<dbReference type="GO" id="GO:0016020">
    <property type="term" value="C:membrane"/>
    <property type="evidence" value="ECO:0007669"/>
    <property type="project" value="UniProtKB-SubCell"/>
</dbReference>
<feature type="compositionally biased region" description="Low complexity" evidence="13">
    <location>
        <begin position="587"/>
        <end position="605"/>
    </location>
</feature>
<feature type="compositionally biased region" description="Polar residues" evidence="13">
    <location>
        <begin position="411"/>
        <end position="424"/>
    </location>
</feature>
<sequence>MRSPRRNGASADSPPFKRLFRSLSPNALYEFQINDETVSATRCQSSATDWKPEKDIPGWRLFVPIGANNASDVKGNNIAYISCDDSAYPGNLKADDTIRTAVLTESRPKAIVLYSTKFEHCNYSSTGLTWPPYRNVFTVTDIRVSHDILAGLFSEPQSNEETSYIVPDLEEDLPRPGTDHGRRNNAPAAMIILYSITGIITALFLSVIVTGAIRAHLNPERYGPRNIVGRPRQSRAKGIARAMLETIPIIKFDDSSDGTKQVAKADIEMTEPQEEQQQQQQQQQAQQQQKQQESLQEQEDKPTASLKAKATDSESHCDGSIGPASPEPQVINPDVPPETGTLGCPICTDDFIKGQDVRLLPCQHKFHPECVDPWLINVSGTCPLCRVNLNPPDPDNADGSDRDHDSEDPTRSPSPSQNPHSNRFLSPLRNPRGFSRRHHGVSTLFGSSSTSGMGSHAIVEDHIYTLRGLRRSRHERDANMTARGAIEEQDEEGEASLSAPGAGAAEDRSRRSRLWRLRGRFLSRSRSRSRRDLSMERSVSLEAEAEAESESDAIRQATTATMPNTPSIDTGAGAVNPSGDAQVADLTPQVTTAATMTTTTNTTPT</sequence>
<dbReference type="GO" id="GO:0016567">
    <property type="term" value="P:protein ubiquitination"/>
    <property type="evidence" value="ECO:0007669"/>
    <property type="project" value="TreeGrafter"/>
</dbReference>
<feature type="region of interest" description="Disordered" evidence="13">
    <location>
        <begin position="393"/>
        <end position="454"/>
    </location>
</feature>
<evidence type="ECO:0000256" key="1">
    <source>
        <dbReference type="ARBA" id="ARBA00000900"/>
    </source>
</evidence>
<comment type="catalytic activity">
    <reaction evidence="1">
        <text>S-ubiquitinyl-[E2 ubiquitin-conjugating enzyme]-L-cysteine + [acceptor protein]-L-lysine = [E2 ubiquitin-conjugating enzyme]-L-cysteine + N(6)-ubiquitinyl-[acceptor protein]-L-lysine.</text>
        <dbReference type="EC" id="2.3.2.27"/>
    </reaction>
</comment>
<feature type="region of interest" description="Disordered" evidence="13">
    <location>
        <begin position="525"/>
        <end position="605"/>
    </location>
</feature>
<feature type="region of interest" description="Disordered" evidence="13">
    <location>
        <begin position="482"/>
        <end position="510"/>
    </location>
</feature>
<dbReference type="CDD" id="cd16454">
    <property type="entry name" value="RING-H2_PA-TM-RING"/>
    <property type="match status" value="1"/>
</dbReference>
<evidence type="ECO:0000256" key="4">
    <source>
        <dbReference type="ARBA" id="ARBA00022679"/>
    </source>
</evidence>
<name>C1G0S9_PARBD</name>
<dbReference type="PANTHER" id="PTHR45977:SF4">
    <property type="entry name" value="RING-TYPE DOMAIN-CONTAINING PROTEIN"/>
    <property type="match status" value="1"/>
</dbReference>
<evidence type="ECO:0000256" key="6">
    <source>
        <dbReference type="ARBA" id="ARBA00022723"/>
    </source>
</evidence>
<dbReference type="GO" id="GO:0008270">
    <property type="term" value="F:zinc ion binding"/>
    <property type="evidence" value="ECO:0007669"/>
    <property type="project" value="UniProtKB-KW"/>
</dbReference>
<comment type="subcellular location">
    <subcellularLocation>
        <location evidence="2">Membrane</location>
        <topology evidence="2">Multi-pass membrane protein</topology>
    </subcellularLocation>
</comment>
<dbReference type="HOGENOM" id="CLU_008264_1_1_1"/>
<dbReference type="Gene3D" id="3.30.40.10">
    <property type="entry name" value="Zinc/RING finger domain, C3HC4 (zinc finger)"/>
    <property type="match status" value="1"/>
</dbReference>
<dbReference type="PROSITE" id="PS50089">
    <property type="entry name" value="ZF_RING_2"/>
    <property type="match status" value="1"/>
</dbReference>